<feature type="domain" description="ABC transmembrane type-1" evidence="8">
    <location>
        <begin position="101"/>
        <end position="292"/>
    </location>
</feature>
<gene>
    <name evidence="9" type="ORF">AVDCRST_MAG38-1714</name>
</gene>
<dbReference type="CDD" id="cd06261">
    <property type="entry name" value="TM_PBP2"/>
    <property type="match status" value="1"/>
</dbReference>
<feature type="transmembrane region" description="Helical" evidence="7">
    <location>
        <begin position="100"/>
        <end position="124"/>
    </location>
</feature>
<keyword evidence="4 7" id="KW-0812">Transmembrane</keyword>
<evidence type="ECO:0000256" key="7">
    <source>
        <dbReference type="RuleBase" id="RU363032"/>
    </source>
</evidence>
<keyword evidence="2 7" id="KW-0813">Transport</keyword>
<organism evidence="9">
    <name type="scientific">uncultured Solirubrobacteraceae bacterium</name>
    <dbReference type="NCBI Taxonomy" id="1162706"/>
    <lineage>
        <taxon>Bacteria</taxon>
        <taxon>Bacillati</taxon>
        <taxon>Actinomycetota</taxon>
        <taxon>Thermoleophilia</taxon>
        <taxon>Solirubrobacterales</taxon>
        <taxon>Solirubrobacteraceae</taxon>
        <taxon>environmental samples</taxon>
    </lineage>
</organism>
<dbReference type="InterPro" id="IPR000515">
    <property type="entry name" value="MetI-like"/>
</dbReference>
<accession>A0A6J4RQ89</accession>
<evidence type="ECO:0000256" key="3">
    <source>
        <dbReference type="ARBA" id="ARBA00022475"/>
    </source>
</evidence>
<feature type="transmembrane region" description="Helical" evidence="7">
    <location>
        <begin position="270"/>
        <end position="290"/>
    </location>
</feature>
<evidence type="ECO:0000259" key="8">
    <source>
        <dbReference type="PROSITE" id="PS50928"/>
    </source>
</evidence>
<keyword evidence="3" id="KW-1003">Cell membrane</keyword>
<evidence type="ECO:0000256" key="4">
    <source>
        <dbReference type="ARBA" id="ARBA00022692"/>
    </source>
</evidence>
<dbReference type="EMBL" id="CADCVJ010000143">
    <property type="protein sequence ID" value="CAA9476494.1"/>
    <property type="molecule type" value="Genomic_DNA"/>
</dbReference>
<evidence type="ECO:0000256" key="6">
    <source>
        <dbReference type="ARBA" id="ARBA00023136"/>
    </source>
</evidence>
<dbReference type="InterPro" id="IPR035906">
    <property type="entry name" value="MetI-like_sf"/>
</dbReference>
<evidence type="ECO:0000256" key="1">
    <source>
        <dbReference type="ARBA" id="ARBA00004651"/>
    </source>
</evidence>
<comment type="similarity">
    <text evidence="7">Belongs to the binding-protein-dependent transport system permease family.</text>
</comment>
<keyword evidence="5 7" id="KW-1133">Transmembrane helix</keyword>
<feature type="transmembrane region" description="Helical" evidence="7">
    <location>
        <begin position="136"/>
        <end position="161"/>
    </location>
</feature>
<dbReference type="GO" id="GO:0005886">
    <property type="term" value="C:plasma membrane"/>
    <property type="evidence" value="ECO:0007669"/>
    <property type="project" value="UniProtKB-SubCell"/>
</dbReference>
<protein>
    <submittedName>
        <fullName evidence="9">Alpha-glucoside transport system permease protein AglG</fullName>
    </submittedName>
</protein>
<comment type="subcellular location">
    <subcellularLocation>
        <location evidence="1 7">Cell membrane</location>
        <topology evidence="1 7">Multi-pass membrane protein</topology>
    </subcellularLocation>
</comment>
<dbReference type="SUPFAM" id="SSF161098">
    <property type="entry name" value="MetI-like"/>
    <property type="match status" value="1"/>
</dbReference>
<feature type="transmembrane region" description="Helical" evidence="7">
    <location>
        <begin position="167"/>
        <end position="188"/>
    </location>
</feature>
<evidence type="ECO:0000313" key="9">
    <source>
        <dbReference type="EMBL" id="CAA9476494.1"/>
    </source>
</evidence>
<dbReference type="PROSITE" id="PS50928">
    <property type="entry name" value="ABC_TM1"/>
    <property type="match status" value="1"/>
</dbReference>
<name>A0A6J4RQ89_9ACTN</name>
<feature type="transmembrane region" description="Helical" evidence="7">
    <location>
        <begin position="40"/>
        <end position="61"/>
    </location>
</feature>
<dbReference type="PANTHER" id="PTHR43744:SF4">
    <property type="entry name" value="OSMOPROTECTIVE COMPOUNDS UPTAKE PERMEASE PROTEIN GGTD"/>
    <property type="match status" value="1"/>
</dbReference>
<evidence type="ECO:0000256" key="5">
    <source>
        <dbReference type="ARBA" id="ARBA00022989"/>
    </source>
</evidence>
<dbReference type="AlphaFoldDB" id="A0A6J4RQ89"/>
<reference evidence="9" key="1">
    <citation type="submission" date="2020-02" db="EMBL/GenBank/DDBJ databases">
        <authorList>
            <person name="Meier V. D."/>
        </authorList>
    </citation>
    <scope>NUCLEOTIDE SEQUENCE</scope>
    <source>
        <strain evidence="9">AVDCRST_MAG38</strain>
    </source>
</reference>
<dbReference type="GO" id="GO:0055085">
    <property type="term" value="P:transmembrane transport"/>
    <property type="evidence" value="ECO:0007669"/>
    <property type="project" value="InterPro"/>
</dbReference>
<dbReference type="PANTHER" id="PTHR43744">
    <property type="entry name" value="ABC TRANSPORTER PERMEASE PROTEIN MG189-RELATED-RELATED"/>
    <property type="match status" value="1"/>
</dbReference>
<dbReference type="Gene3D" id="1.10.3720.10">
    <property type="entry name" value="MetI-like"/>
    <property type="match status" value="1"/>
</dbReference>
<evidence type="ECO:0000256" key="2">
    <source>
        <dbReference type="ARBA" id="ARBA00022448"/>
    </source>
</evidence>
<sequence>MSTQQAPLVEATPVRTVERSRVKKQKSTLEPGSANPLVKVVLFLICVLWLIPALGLLITSIRAPDDASRSGWWTAITSPFDEAFSLNNYKEVIDAGMGSAFVNSIIVAVPATLIPILMAAFAAYAFTFMRFPGRDVFFIACVALLAVPLQVAFVPLLRIFADFGLNGTFLAVWLVHAGFGMPLAIYTLRNYMATLPFEVIESAKVDGASHFTTFWRLIMPMAMPALAAYAIFQFLWTWNDLLVALVFLGAGDNQVVTVKLAGLVGQFGQSWHLLTAGAFISMSIPLLVFFSLQRFFVRGLTAGAVKG</sequence>
<proteinExistence type="inferred from homology"/>
<dbReference type="Pfam" id="PF00528">
    <property type="entry name" value="BPD_transp_1"/>
    <property type="match status" value="1"/>
</dbReference>
<keyword evidence="6 7" id="KW-0472">Membrane</keyword>